<dbReference type="AlphaFoldDB" id="A0A5M3N7L0"/>
<keyword evidence="2" id="KW-0813">Transport</keyword>
<reference evidence="8" key="1">
    <citation type="journal article" date="2012" name="Science">
        <title>The Paleozoic origin of enzymatic lignin decomposition reconstructed from 31 fungal genomes.</title>
        <authorList>
            <person name="Floudas D."/>
            <person name="Binder M."/>
            <person name="Riley R."/>
            <person name="Barry K."/>
            <person name="Blanchette R.A."/>
            <person name="Henrissat B."/>
            <person name="Martinez A.T."/>
            <person name="Otillar R."/>
            <person name="Spatafora J.W."/>
            <person name="Yadav J.S."/>
            <person name="Aerts A."/>
            <person name="Benoit I."/>
            <person name="Boyd A."/>
            <person name="Carlson A."/>
            <person name="Copeland A."/>
            <person name="Coutinho P.M."/>
            <person name="de Vries R.P."/>
            <person name="Ferreira P."/>
            <person name="Findley K."/>
            <person name="Foster B."/>
            <person name="Gaskell J."/>
            <person name="Glotzer D."/>
            <person name="Gorecki P."/>
            <person name="Heitman J."/>
            <person name="Hesse C."/>
            <person name="Hori C."/>
            <person name="Igarashi K."/>
            <person name="Jurgens J.A."/>
            <person name="Kallen N."/>
            <person name="Kersten P."/>
            <person name="Kohler A."/>
            <person name="Kuees U."/>
            <person name="Kumar T.K.A."/>
            <person name="Kuo A."/>
            <person name="LaButti K."/>
            <person name="Larrondo L.F."/>
            <person name="Lindquist E."/>
            <person name="Ling A."/>
            <person name="Lombard V."/>
            <person name="Lucas S."/>
            <person name="Lundell T."/>
            <person name="Martin R."/>
            <person name="McLaughlin D.J."/>
            <person name="Morgenstern I."/>
            <person name="Morin E."/>
            <person name="Murat C."/>
            <person name="Nagy L.G."/>
            <person name="Nolan M."/>
            <person name="Ohm R.A."/>
            <person name="Patyshakuliyeva A."/>
            <person name="Rokas A."/>
            <person name="Ruiz-Duenas F.J."/>
            <person name="Sabat G."/>
            <person name="Salamov A."/>
            <person name="Samejima M."/>
            <person name="Schmutz J."/>
            <person name="Slot J.C."/>
            <person name="St John F."/>
            <person name="Stenlid J."/>
            <person name="Sun H."/>
            <person name="Sun S."/>
            <person name="Syed K."/>
            <person name="Tsang A."/>
            <person name="Wiebenga A."/>
            <person name="Young D."/>
            <person name="Pisabarro A."/>
            <person name="Eastwood D.C."/>
            <person name="Martin F."/>
            <person name="Cullen D."/>
            <person name="Grigoriev I.V."/>
            <person name="Hibbett D.S."/>
        </authorList>
    </citation>
    <scope>NUCLEOTIDE SEQUENCE [LARGE SCALE GENOMIC DNA]</scope>
    <source>
        <strain evidence="8">RWD-64-598 SS2</strain>
    </source>
</reference>
<dbReference type="PANTHER" id="PTHR15922:SF2">
    <property type="entry name" value="NBAS SUBUNIT OF NRZ TETHERING COMPLEX"/>
    <property type="match status" value="1"/>
</dbReference>
<dbReference type="GO" id="GO:0006890">
    <property type="term" value="P:retrograde vesicle-mediated transport, Golgi to endoplasmic reticulum"/>
    <property type="evidence" value="ECO:0007669"/>
    <property type="project" value="InterPro"/>
</dbReference>
<protein>
    <submittedName>
        <fullName evidence="7">Sec39-domain-containing protein</fullName>
    </submittedName>
</protein>
<gene>
    <name evidence="7" type="ORF">CONPUDRAFT_115592</name>
</gene>
<evidence type="ECO:0000313" key="8">
    <source>
        <dbReference type="Proteomes" id="UP000053558"/>
    </source>
</evidence>
<dbReference type="PANTHER" id="PTHR15922">
    <property type="entry name" value="NEUROBLASTOMA-AMPLIFIED SEQUENCE"/>
    <property type="match status" value="1"/>
</dbReference>
<feature type="region of interest" description="Disordered" evidence="5">
    <location>
        <begin position="67"/>
        <end position="89"/>
    </location>
</feature>
<dbReference type="OrthoDB" id="27490at2759"/>
<dbReference type="GO" id="GO:0000149">
    <property type="term" value="F:SNARE binding"/>
    <property type="evidence" value="ECO:0007669"/>
    <property type="project" value="TreeGrafter"/>
</dbReference>
<evidence type="ECO:0000259" key="6">
    <source>
        <dbReference type="Pfam" id="PF08314"/>
    </source>
</evidence>
<dbReference type="GeneID" id="19199166"/>
<comment type="subcellular location">
    <subcellularLocation>
        <location evidence="1">Endoplasmic reticulum</location>
    </subcellularLocation>
</comment>
<proteinExistence type="predicted"/>
<dbReference type="Proteomes" id="UP000053558">
    <property type="component" value="Unassembled WGS sequence"/>
</dbReference>
<evidence type="ECO:0000256" key="1">
    <source>
        <dbReference type="ARBA" id="ARBA00004240"/>
    </source>
</evidence>
<dbReference type="KEGG" id="cput:CONPUDRAFT_115592"/>
<sequence>MDHSADPHTRWTSLDDAHIQHKDVQETLGLIEDDLWVAAACADRLVDDVNLQRSLLDLGIQRTNKAVERSKQAQITEGTAGTGDDSGHTSAQNTLRTYFQRVPTDAKLCYLRVLLLERLDRLNTFVEVCKSLPARDDGDEIDAEWEDDPWGAEEVASSTSQHRPIDSPIPLSEFLVDDLLEIACFFATQEYFDALRTLFDYHTSSIWPSRFALLDHVPLHAHPVDFRDLLPAYNPDAEAESSREDKQWRADAEWVFRPDVRSVLHILDFIEETSVDNPSTPSHARIHSQPLSLLELVDWYKDRVMRVMTSTGLVDVALATIQHGTALAVTGLDELAEELSLFSRLIYDTTQSEEFDDEWTFSQWQRLLPGEIVSAYLSHTTSANVAQDIRHIVMPYLFVLESRAERARKPDSELPTRLLYQYVLSSPLHILAPIMEASKPTLPAAQRLIRNDEDMVRLALASLYGSESRGAWPTMSQVFECLPAWDVTSEGDDKHDEAEAMFTSFKSFLTLSTGSAACSSADLYIFFRPLPISSLSRALDVLDVHLEAGEILGRWGVSPPLQWFLHHYNDDVEQRSLANKLVRRQGSSRADDKDQHKWESVLVDMLKLTETSESGIRGVFGSLSPREVSSIFFAGLLSTGKFDIARHFLVYQRSRLAFEDDAVEDLCLNASREFYDNSSSGNYKFGDMKLAYDCLRVPNTSERLVAEREFIEATSRLCSFNILSRSGLPITPIEIRLTKDRLLLISRVLSSNPDSYRHVDVILELLWKLGFRGDVVAEVKTLAMLADTALQAEDFERARELNERMVQTVLNLRAADPSGAEDPVVQQASEVCWVACFQLGRQPEFDDSDAKLALLGRALELCPPDKLHDVLLSWRRLEKEDVETRRDRLASRTSTARTRKASALNGGLSLQERLRNIQIPSTPLINAEDAVDLASRTFSRVASNFPFSVTGGRHAATPSSSSSDYQGAFDQAQASRMLQKGMGWLLGADE</sequence>
<evidence type="ECO:0000256" key="4">
    <source>
        <dbReference type="ARBA" id="ARBA00022927"/>
    </source>
</evidence>
<evidence type="ECO:0000256" key="2">
    <source>
        <dbReference type="ARBA" id="ARBA00022448"/>
    </source>
</evidence>
<organism evidence="7 8">
    <name type="scientific">Coniophora puteana (strain RWD-64-598)</name>
    <name type="common">Brown rot fungus</name>
    <dbReference type="NCBI Taxonomy" id="741705"/>
    <lineage>
        <taxon>Eukaryota</taxon>
        <taxon>Fungi</taxon>
        <taxon>Dikarya</taxon>
        <taxon>Basidiomycota</taxon>
        <taxon>Agaricomycotina</taxon>
        <taxon>Agaricomycetes</taxon>
        <taxon>Agaricomycetidae</taxon>
        <taxon>Boletales</taxon>
        <taxon>Coniophorineae</taxon>
        <taxon>Coniophoraceae</taxon>
        <taxon>Coniophora</taxon>
    </lineage>
</organism>
<comment type="caution">
    <text evidence="7">The sequence shown here is derived from an EMBL/GenBank/DDBJ whole genome shotgun (WGS) entry which is preliminary data.</text>
</comment>
<dbReference type="GO" id="GO:0015031">
    <property type="term" value="P:protein transport"/>
    <property type="evidence" value="ECO:0007669"/>
    <property type="project" value="UniProtKB-KW"/>
</dbReference>
<evidence type="ECO:0000256" key="3">
    <source>
        <dbReference type="ARBA" id="ARBA00022824"/>
    </source>
</evidence>
<evidence type="ECO:0000313" key="7">
    <source>
        <dbReference type="EMBL" id="EIW86841.1"/>
    </source>
</evidence>
<keyword evidence="4" id="KW-0653">Protein transport</keyword>
<keyword evidence="3" id="KW-0256">Endoplasmic reticulum</keyword>
<dbReference type="EMBL" id="JH711573">
    <property type="protein sequence ID" value="EIW86841.1"/>
    <property type="molecule type" value="Genomic_DNA"/>
</dbReference>
<dbReference type="InterPro" id="IPR013244">
    <property type="entry name" value="Sec39_domain"/>
</dbReference>
<keyword evidence="8" id="KW-1185">Reference proteome</keyword>
<dbReference type="RefSeq" id="XP_007763515.1">
    <property type="nucleotide sequence ID" value="XM_007765325.1"/>
</dbReference>
<dbReference type="GO" id="GO:0070939">
    <property type="term" value="C:Dsl1/NZR complex"/>
    <property type="evidence" value="ECO:0007669"/>
    <property type="project" value="TreeGrafter"/>
</dbReference>
<name>A0A5M3N7L0_CONPW</name>
<dbReference type="Pfam" id="PF08314">
    <property type="entry name" value="Sec39"/>
    <property type="match status" value="1"/>
</dbReference>
<accession>A0A5M3N7L0</accession>
<evidence type="ECO:0000256" key="5">
    <source>
        <dbReference type="SAM" id="MobiDB-lite"/>
    </source>
</evidence>
<dbReference type="OMA" id="ASEVCWV"/>
<feature type="domain" description="Sec39" evidence="6">
    <location>
        <begin position="182"/>
        <end position="880"/>
    </location>
</feature>